<dbReference type="Gene3D" id="3.30.565.10">
    <property type="entry name" value="Histidine kinase-like ATPase, C-terminal domain"/>
    <property type="match status" value="1"/>
</dbReference>
<dbReference type="Pfam" id="PF02518">
    <property type="entry name" value="HATPase_c"/>
    <property type="match status" value="1"/>
</dbReference>
<dbReference type="GO" id="GO:0005886">
    <property type="term" value="C:plasma membrane"/>
    <property type="evidence" value="ECO:0007669"/>
    <property type="project" value="UniProtKB-SubCell"/>
</dbReference>
<dbReference type="InterPro" id="IPR036890">
    <property type="entry name" value="HATPase_C_sf"/>
</dbReference>
<comment type="subcellular location">
    <subcellularLocation>
        <location evidence="1">Cell membrane</location>
        <topology evidence="1">Multi-pass membrane protein</topology>
    </subcellularLocation>
</comment>
<keyword evidence="8" id="KW-0472">Membrane</keyword>
<dbReference type="PANTHER" id="PTHR24421">
    <property type="entry name" value="NITRATE/NITRITE SENSOR PROTEIN NARX-RELATED"/>
    <property type="match status" value="1"/>
</dbReference>
<keyword evidence="3" id="KW-0808">Transferase</keyword>
<keyword evidence="6" id="KW-1133">Transmembrane helix</keyword>
<reference evidence="10" key="2">
    <citation type="submission" date="2020-09" db="EMBL/GenBank/DDBJ databases">
        <authorList>
            <person name="Luo X."/>
        </authorList>
    </citation>
    <scope>NUCLEOTIDE SEQUENCE</scope>
    <source>
        <strain evidence="10">TRM S81-3</strain>
    </source>
</reference>
<evidence type="ECO:0000256" key="1">
    <source>
        <dbReference type="ARBA" id="ARBA00004651"/>
    </source>
</evidence>
<evidence type="ECO:0000256" key="6">
    <source>
        <dbReference type="ARBA" id="ARBA00022989"/>
    </source>
</evidence>
<dbReference type="AlphaFoldDB" id="A0A926QRN9"/>
<evidence type="ECO:0000256" key="7">
    <source>
        <dbReference type="ARBA" id="ARBA00023012"/>
    </source>
</evidence>
<gene>
    <name evidence="10" type="ORF">H0H10_23560</name>
</gene>
<evidence type="ECO:0000256" key="5">
    <source>
        <dbReference type="ARBA" id="ARBA00022777"/>
    </source>
</evidence>
<dbReference type="PANTHER" id="PTHR24421:SF37">
    <property type="entry name" value="SENSOR HISTIDINE KINASE NARS"/>
    <property type="match status" value="1"/>
</dbReference>
<dbReference type="GO" id="GO:0016301">
    <property type="term" value="F:kinase activity"/>
    <property type="evidence" value="ECO:0007669"/>
    <property type="project" value="UniProtKB-KW"/>
</dbReference>
<dbReference type="CDD" id="cd16917">
    <property type="entry name" value="HATPase_UhpB-NarQ-NarX-like"/>
    <property type="match status" value="1"/>
</dbReference>
<dbReference type="SMART" id="SM00387">
    <property type="entry name" value="HATPase_c"/>
    <property type="match status" value="1"/>
</dbReference>
<evidence type="ECO:0000313" key="11">
    <source>
        <dbReference type="Proteomes" id="UP000621210"/>
    </source>
</evidence>
<dbReference type="EMBL" id="JACVQF010000206">
    <property type="protein sequence ID" value="MBD0422094.1"/>
    <property type="molecule type" value="Genomic_DNA"/>
</dbReference>
<feature type="domain" description="Histidine kinase" evidence="9">
    <location>
        <begin position="171"/>
        <end position="263"/>
    </location>
</feature>
<accession>A0A926QRN9</accession>
<proteinExistence type="predicted"/>
<keyword evidence="2" id="KW-1003">Cell membrane</keyword>
<protein>
    <submittedName>
        <fullName evidence="10">Histidine kinase</fullName>
    </submittedName>
</protein>
<evidence type="ECO:0000313" key="10">
    <source>
        <dbReference type="EMBL" id="MBD0422094.1"/>
    </source>
</evidence>
<sequence length="265" mass="28657">MSAPTALVQQHGLAWLEAVVGDGFARSLQEGLHRSAYGRARRTGGDCDAPVRLESVPAVRDHGDLVWRERRLLARTVHDELGTALSTAARRIEQHAAEPAACSHLDAAREALQQAIDITRRLTGGLHAQTVLPPLVEALEEFADTVGPGTAKVRFRATGDERLLADVCRRELFLAAREALHNALRHAGARQVTVTLRFTRRWAHLGVVDDGAGFDTAAVLAAGHRAPGLRSMADRVEDLGGRLTVESTPGEGTRVDVHLPLRPHP</sequence>
<dbReference type="InterPro" id="IPR003594">
    <property type="entry name" value="HATPase_dom"/>
</dbReference>
<dbReference type="InterPro" id="IPR050482">
    <property type="entry name" value="Sensor_HK_TwoCompSys"/>
</dbReference>
<keyword evidence="11" id="KW-1185">Reference proteome</keyword>
<evidence type="ECO:0000256" key="4">
    <source>
        <dbReference type="ARBA" id="ARBA00022692"/>
    </source>
</evidence>
<reference evidence="10" key="1">
    <citation type="submission" date="2020-09" db="EMBL/GenBank/DDBJ databases">
        <title>Streptomyces grisecoloratus sp. nov., isolated from cotton soil.</title>
        <authorList>
            <person name="Xing L."/>
        </authorList>
    </citation>
    <scope>NUCLEOTIDE SEQUENCE</scope>
    <source>
        <strain evidence="10">TRM S81-3</strain>
    </source>
</reference>
<dbReference type="GO" id="GO:0000160">
    <property type="term" value="P:phosphorelay signal transduction system"/>
    <property type="evidence" value="ECO:0007669"/>
    <property type="project" value="UniProtKB-KW"/>
</dbReference>
<keyword evidence="7" id="KW-0902">Two-component regulatory system</keyword>
<keyword evidence="4" id="KW-0812">Transmembrane</keyword>
<comment type="caution">
    <text evidence="10">The sequence shown here is derived from an EMBL/GenBank/DDBJ whole genome shotgun (WGS) entry which is preliminary data.</text>
</comment>
<dbReference type="RefSeq" id="WP_188183079.1">
    <property type="nucleotide sequence ID" value="NZ_JACVQF010000206.1"/>
</dbReference>
<dbReference type="InterPro" id="IPR005467">
    <property type="entry name" value="His_kinase_dom"/>
</dbReference>
<keyword evidence="5 10" id="KW-0418">Kinase</keyword>
<evidence type="ECO:0000256" key="3">
    <source>
        <dbReference type="ARBA" id="ARBA00022679"/>
    </source>
</evidence>
<evidence type="ECO:0000256" key="2">
    <source>
        <dbReference type="ARBA" id="ARBA00022475"/>
    </source>
</evidence>
<evidence type="ECO:0000259" key="9">
    <source>
        <dbReference type="PROSITE" id="PS50109"/>
    </source>
</evidence>
<dbReference type="PROSITE" id="PS50109">
    <property type="entry name" value="HIS_KIN"/>
    <property type="match status" value="1"/>
</dbReference>
<dbReference type="Proteomes" id="UP000621210">
    <property type="component" value="Unassembled WGS sequence"/>
</dbReference>
<dbReference type="SUPFAM" id="SSF55874">
    <property type="entry name" value="ATPase domain of HSP90 chaperone/DNA topoisomerase II/histidine kinase"/>
    <property type="match status" value="1"/>
</dbReference>
<name>A0A926QRN9_9ACTN</name>
<organism evidence="10 11">
    <name type="scientific">Streptomyces griseicoloratus</name>
    <dbReference type="NCBI Taxonomy" id="2752516"/>
    <lineage>
        <taxon>Bacteria</taxon>
        <taxon>Bacillati</taxon>
        <taxon>Actinomycetota</taxon>
        <taxon>Actinomycetes</taxon>
        <taxon>Kitasatosporales</taxon>
        <taxon>Streptomycetaceae</taxon>
        <taxon>Streptomyces</taxon>
    </lineage>
</organism>
<evidence type="ECO:0000256" key="8">
    <source>
        <dbReference type="ARBA" id="ARBA00023136"/>
    </source>
</evidence>